<dbReference type="Proteomes" id="UP001596002">
    <property type="component" value="Unassembled WGS sequence"/>
</dbReference>
<evidence type="ECO:0000256" key="4">
    <source>
        <dbReference type="ARBA" id="ARBA00022989"/>
    </source>
</evidence>
<gene>
    <name evidence="7" type="ORF">ACFO8Q_04765</name>
</gene>
<evidence type="ECO:0000256" key="1">
    <source>
        <dbReference type="ARBA" id="ARBA00004651"/>
    </source>
</evidence>
<evidence type="ECO:0000256" key="3">
    <source>
        <dbReference type="ARBA" id="ARBA00022692"/>
    </source>
</evidence>
<feature type="transmembrane region" description="Helical" evidence="6">
    <location>
        <begin position="6"/>
        <end position="28"/>
    </location>
</feature>
<dbReference type="InterPro" id="IPR001123">
    <property type="entry name" value="LeuE-type"/>
</dbReference>
<keyword evidence="4 6" id="KW-1133">Transmembrane helix</keyword>
<feature type="transmembrane region" description="Helical" evidence="6">
    <location>
        <begin position="149"/>
        <end position="174"/>
    </location>
</feature>
<feature type="transmembrane region" description="Helical" evidence="6">
    <location>
        <begin position="186"/>
        <end position="204"/>
    </location>
</feature>
<reference evidence="8" key="1">
    <citation type="journal article" date="2019" name="Int. J. Syst. Evol. Microbiol.">
        <title>The Global Catalogue of Microorganisms (GCM) 10K type strain sequencing project: providing services to taxonomists for standard genome sequencing and annotation.</title>
        <authorList>
            <consortium name="The Broad Institute Genomics Platform"/>
            <consortium name="The Broad Institute Genome Sequencing Center for Infectious Disease"/>
            <person name="Wu L."/>
            <person name="Ma J."/>
        </authorList>
    </citation>
    <scope>NUCLEOTIDE SEQUENCE [LARGE SCALE GENOMIC DNA]</scope>
    <source>
        <strain evidence="8">WYCCWR 12678</strain>
    </source>
</reference>
<evidence type="ECO:0000256" key="2">
    <source>
        <dbReference type="ARBA" id="ARBA00022475"/>
    </source>
</evidence>
<feature type="transmembrane region" description="Helical" evidence="6">
    <location>
        <begin position="116"/>
        <end position="137"/>
    </location>
</feature>
<dbReference type="PANTHER" id="PTHR30086:SF20">
    <property type="entry name" value="ARGININE EXPORTER PROTEIN ARGO-RELATED"/>
    <property type="match status" value="1"/>
</dbReference>
<comment type="caution">
    <text evidence="7">The sequence shown here is derived from an EMBL/GenBank/DDBJ whole genome shotgun (WGS) entry which is preliminary data.</text>
</comment>
<dbReference type="Pfam" id="PF01810">
    <property type="entry name" value="LysE"/>
    <property type="match status" value="1"/>
</dbReference>
<dbReference type="RefSeq" id="WP_380024583.1">
    <property type="nucleotide sequence ID" value="NZ_JBHSHC010000028.1"/>
</dbReference>
<dbReference type="EMBL" id="JBHSHC010000028">
    <property type="protein sequence ID" value="MFC4766688.1"/>
    <property type="molecule type" value="Genomic_DNA"/>
</dbReference>
<proteinExistence type="predicted"/>
<sequence>MEFASLLYFIAVSMLMTIAPGPDILFVIAQSVSQGRKAGIATALGLCSGVTVHTLAAALGISALLHQSTVAFQIVKYAGALYLLYMAWQAIKEGSDSPVNQTATRMSPGALYRRGILMNVLNPKVSLFFLAFLPQFVSPEVGNISGQMIVLGLIFMLQAIIIFTLVAIFSGSFGRKIVNNSRISKYVNMAKASIFVFIGIRLALSDK</sequence>
<evidence type="ECO:0000256" key="5">
    <source>
        <dbReference type="ARBA" id="ARBA00023136"/>
    </source>
</evidence>
<name>A0ABV9PYC7_9BACL</name>
<feature type="transmembrane region" description="Helical" evidence="6">
    <location>
        <begin position="40"/>
        <end position="64"/>
    </location>
</feature>
<keyword evidence="2" id="KW-1003">Cell membrane</keyword>
<organism evidence="7 8">
    <name type="scientific">Effusibacillus consociatus</name>
    <dbReference type="NCBI Taxonomy" id="1117041"/>
    <lineage>
        <taxon>Bacteria</taxon>
        <taxon>Bacillati</taxon>
        <taxon>Bacillota</taxon>
        <taxon>Bacilli</taxon>
        <taxon>Bacillales</taxon>
        <taxon>Alicyclobacillaceae</taxon>
        <taxon>Effusibacillus</taxon>
    </lineage>
</organism>
<evidence type="ECO:0000313" key="7">
    <source>
        <dbReference type="EMBL" id="MFC4766688.1"/>
    </source>
</evidence>
<dbReference type="PIRSF" id="PIRSF006324">
    <property type="entry name" value="LeuE"/>
    <property type="match status" value="1"/>
</dbReference>
<evidence type="ECO:0000313" key="8">
    <source>
        <dbReference type="Proteomes" id="UP001596002"/>
    </source>
</evidence>
<keyword evidence="3 6" id="KW-0812">Transmembrane</keyword>
<dbReference type="PANTHER" id="PTHR30086">
    <property type="entry name" value="ARGININE EXPORTER PROTEIN ARGO"/>
    <property type="match status" value="1"/>
</dbReference>
<comment type="subcellular location">
    <subcellularLocation>
        <location evidence="1">Cell membrane</location>
        <topology evidence="1">Multi-pass membrane protein</topology>
    </subcellularLocation>
</comment>
<evidence type="ECO:0000256" key="6">
    <source>
        <dbReference type="SAM" id="Phobius"/>
    </source>
</evidence>
<protein>
    <submittedName>
        <fullName evidence="7">LysE family translocator</fullName>
    </submittedName>
</protein>
<keyword evidence="5 6" id="KW-0472">Membrane</keyword>
<accession>A0ABV9PYC7</accession>
<keyword evidence="8" id="KW-1185">Reference proteome</keyword>